<proteinExistence type="predicted"/>
<name>A0A3Q0IV71_DIACI</name>
<reference evidence="2" key="1">
    <citation type="submission" date="2025-08" db="UniProtKB">
        <authorList>
            <consortium name="RefSeq"/>
        </authorList>
    </citation>
    <scope>IDENTIFICATION</scope>
</reference>
<dbReference type="Proteomes" id="UP000079169">
    <property type="component" value="Unplaced"/>
</dbReference>
<organism evidence="1 2">
    <name type="scientific">Diaphorina citri</name>
    <name type="common">Asian citrus psyllid</name>
    <dbReference type="NCBI Taxonomy" id="121845"/>
    <lineage>
        <taxon>Eukaryota</taxon>
        <taxon>Metazoa</taxon>
        <taxon>Ecdysozoa</taxon>
        <taxon>Arthropoda</taxon>
        <taxon>Hexapoda</taxon>
        <taxon>Insecta</taxon>
        <taxon>Pterygota</taxon>
        <taxon>Neoptera</taxon>
        <taxon>Paraneoptera</taxon>
        <taxon>Hemiptera</taxon>
        <taxon>Sternorrhyncha</taxon>
        <taxon>Psylloidea</taxon>
        <taxon>Psyllidae</taxon>
        <taxon>Diaphorininae</taxon>
        <taxon>Diaphorina</taxon>
    </lineage>
</organism>
<evidence type="ECO:0000313" key="2">
    <source>
        <dbReference type="RefSeq" id="XP_026680149.1"/>
    </source>
</evidence>
<gene>
    <name evidence="2" type="primary">LOC113467881</name>
</gene>
<dbReference type="RefSeq" id="XP_026680149.1">
    <property type="nucleotide sequence ID" value="XM_026824348.1"/>
</dbReference>
<dbReference type="KEGG" id="dci:113467881"/>
<dbReference type="GeneID" id="113467881"/>
<sequence>MNPSYPTLSESEAAVISSILVRTVYKLSTCVKCFTERNIFGKTDKVRGEACEELKCAKKETNRIKTILRDAAEELAQNNGTYRTITKALKKETFKDKCDQITKSDVIEDIKSETIKTSPEELLYAFDTHIEFENDIAIQENITREYSSAVENKNSRVLQNRLKIELDKLKIMEDIEKMRKAKEVEERVWELQKMFLEGEKEARSTHTDDWYERFYKEKDSLYGNLVKIRQEIEDLHNAFLVVEDDFLKKRELLESHYARARERDVRIESEVPFRIVQSWWRGAMVRLSLGKYKAKFETLKEKILKRKEEEAKFMKKLKKKYGLGKK</sequence>
<dbReference type="AlphaFoldDB" id="A0A3Q0IV71"/>
<dbReference type="PaxDb" id="121845-A0A3Q0IV71"/>
<accession>A0A3Q0IV71</accession>
<keyword evidence="1" id="KW-1185">Reference proteome</keyword>
<protein>
    <submittedName>
        <fullName evidence="2">Dynein regulatory complex protein 9-like</fullName>
    </submittedName>
</protein>
<evidence type="ECO:0000313" key="1">
    <source>
        <dbReference type="Proteomes" id="UP000079169"/>
    </source>
</evidence>